<evidence type="ECO:0000313" key="1">
    <source>
        <dbReference type="EMBL" id="KKL58551.1"/>
    </source>
</evidence>
<reference evidence="1" key="1">
    <citation type="journal article" date="2015" name="Nature">
        <title>Complex archaea that bridge the gap between prokaryotes and eukaryotes.</title>
        <authorList>
            <person name="Spang A."/>
            <person name="Saw J.H."/>
            <person name="Jorgensen S.L."/>
            <person name="Zaremba-Niedzwiedzka K."/>
            <person name="Martijn J."/>
            <person name="Lind A.E."/>
            <person name="van Eijk R."/>
            <person name="Schleper C."/>
            <person name="Guy L."/>
            <person name="Ettema T.J."/>
        </authorList>
    </citation>
    <scope>NUCLEOTIDE SEQUENCE</scope>
</reference>
<comment type="caution">
    <text evidence="1">The sequence shown here is derived from an EMBL/GenBank/DDBJ whole genome shotgun (WGS) entry which is preliminary data.</text>
</comment>
<protein>
    <submittedName>
        <fullName evidence="1">Uncharacterized protein</fullName>
    </submittedName>
</protein>
<name>A0A0F9DXK1_9ZZZZ</name>
<organism evidence="1">
    <name type="scientific">marine sediment metagenome</name>
    <dbReference type="NCBI Taxonomy" id="412755"/>
    <lineage>
        <taxon>unclassified sequences</taxon>
        <taxon>metagenomes</taxon>
        <taxon>ecological metagenomes</taxon>
    </lineage>
</organism>
<accession>A0A0F9DXK1</accession>
<proteinExistence type="predicted"/>
<sequence length="98" mass="12164">MSDRPLCNTCHQRPVAPSLLKKYKTPRYHLCSHCWRVIPFNQKQRAWAKRRKWELAWESTSRAKARNQRYRDKPESKEHHQWLKRSQLSYKRLQETRF</sequence>
<dbReference type="AlphaFoldDB" id="A0A0F9DXK1"/>
<dbReference type="EMBL" id="LAZR01029784">
    <property type="protein sequence ID" value="KKL58551.1"/>
    <property type="molecule type" value="Genomic_DNA"/>
</dbReference>
<gene>
    <name evidence="1" type="ORF">LCGC14_2224240</name>
</gene>